<comment type="similarity">
    <text evidence="2 3">Belongs to the DegT/DnrJ/EryC1 family.</text>
</comment>
<proteinExistence type="inferred from homology"/>
<keyword evidence="5" id="KW-1185">Reference proteome</keyword>
<sequence>MTDVVPASLTQGPMVAAPITPMAMPIPLVDLSIQHERLRAELDRAIASTLDRGDFVLGQALATFEAAFAAACGVEHCVGVGTGTDALALGLTACGVGPGDQVIVPANTFIATVLGVLRSGAQPVLVDCDPDTALIDLAAAERVIGPKTKALIPVHLYGQMVDPEALLALADRTGLLIFEDAAQAHLARRGGWLAGSLGRAAAFSFYPGKNLGSIGDGGAVVTNDAAVAAKVRMLRNYGAPRKYFHEELGMNSRLDTLQAAVLSVKLPHLPRWNEDRAQLAAAYDARLAALADRGLVPIANQSGPGHVYHLYVVRVQPTCRLDRDQLLAALQQQQIFAGIHYPIPCHLQPALQSLGYGAGAFPVTEQLANEILSLPLFPGLTLEQLDRVVGAIELATR</sequence>
<comment type="caution">
    <text evidence="4">The sequence shown here is derived from an EMBL/GenBank/DDBJ whole genome shotgun (WGS) entry which is preliminary data.</text>
</comment>
<gene>
    <name evidence="4" type="ORF">VPK24_00460</name>
</gene>
<protein>
    <submittedName>
        <fullName evidence="4">DegT/DnrJ/EryC1/StrS family aminotransferase</fullName>
        <ecNumber evidence="4">2.6.1.-</ecNumber>
    </submittedName>
</protein>
<dbReference type="Pfam" id="PF01041">
    <property type="entry name" value="DegT_DnrJ_EryC1"/>
    <property type="match status" value="1"/>
</dbReference>
<dbReference type="InterPro" id="IPR015422">
    <property type="entry name" value="PyrdxlP-dep_Trfase_small"/>
</dbReference>
<evidence type="ECO:0000256" key="2">
    <source>
        <dbReference type="ARBA" id="ARBA00037999"/>
    </source>
</evidence>
<keyword evidence="4" id="KW-0808">Transferase</keyword>
<dbReference type="EC" id="2.6.1.-" evidence="4"/>
<name>A0ABW7C5Z3_9CYAN</name>
<dbReference type="InterPro" id="IPR015424">
    <property type="entry name" value="PyrdxlP-dep_Trfase"/>
</dbReference>
<reference evidence="5" key="1">
    <citation type="journal article" date="2024" name="Algal Res.">
        <title>Biochemical, toxicological and genomic investigation of a high-biomass producing Limnothrix strain isolated from Italian shallow drinking water reservoir.</title>
        <authorList>
            <person name="Simonazzi M."/>
            <person name="Shishido T.K."/>
            <person name="Delbaje E."/>
            <person name="Wahlsten M."/>
            <person name="Fewer D.P."/>
            <person name="Sivonen K."/>
            <person name="Pezzolesi L."/>
            <person name="Pistocchi R."/>
        </authorList>
    </citation>
    <scope>NUCLEOTIDE SEQUENCE [LARGE SCALE GENOMIC DNA]</scope>
    <source>
        <strain evidence="5">LRLZ20PSL1</strain>
    </source>
</reference>
<accession>A0ABW7C5Z3</accession>
<evidence type="ECO:0000313" key="4">
    <source>
        <dbReference type="EMBL" id="MFG3816092.1"/>
    </source>
</evidence>
<evidence type="ECO:0000256" key="3">
    <source>
        <dbReference type="RuleBase" id="RU004508"/>
    </source>
</evidence>
<dbReference type="PIRSF" id="PIRSF000390">
    <property type="entry name" value="PLP_StrS"/>
    <property type="match status" value="1"/>
</dbReference>
<dbReference type="PANTHER" id="PTHR30244:SF36">
    <property type="entry name" value="3-OXO-GLUCOSE-6-PHOSPHATE:GLUTAMATE AMINOTRANSFERASE"/>
    <property type="match status" value="1"/>
</dbReference>
<dbReference type="CDD" id="cd00616">
    <property type="entry name" value="AHBA_syn"/>
    <property type="match status" value="1"/>
</dbReference>
<dbReference type="SUPFAM" id="SSF53383">
    <property type="entry name" value="PLP-dependent transferases"/>
    <property type="match status" value="1"/>
</dbReference>
<keyword evidence="4" id="KW-0032">Aminotransferase</keyword>
<dbReference type="EMBL" id="JAZAQF010000001">
    <property type="protein sequence ID" value="MFG3816092.1"/>
    <property type="molecule type" value="Genomic_DNA"/>
</dbReference>
<evidence type="ECO:0000256" key="1">
    <source>
        <dbReference type="ARBA" id="ARBA00022898"/>
    </source>
</evidence>
<keyword evidence="1 3" id="KW-0663">Pyridoxal phosphate</keyword>
<dbReference type="Gene3D" id="3.40.640.10">
    <property type="entry name" value="Type I PLP-dependent aspartate aminotransferase-like (Major domain)"/>
    <property type="match status" value="1"/>
</dbReference>
<dbReference type="PANTHER" id="PTHR30244">
    <property type="entry name" value="TRANSAMINASE"/>
    <property type="match status" value="1"/>
</dbReference>
<dbReference type="GO" id="GO:0008483">
    <property type="term" value="F:transaminase activity"/>
    <property type="evidence" value="ECO:0007669"/>
    <property type="project" value="UniProtKB-KW"/>
</dbReference>
<dbReference type="InterPro" id="IPR000653">
    <property type="entry name" value="DegT/StrS_aminotransferase"/>
</dbReference>
<dbReference type="Gene3D" id="3.90.1150.10">
    <property type="entry name" value="Aspartate Aminotransferase, domain 1"/>
    <property type="match status" value="1"/>
</dbReference>
<dbReference type="Proteomes" id="UP001604335">
    <property type="component" value="Unassembled WGS sequence"/>
</dbReference>
<dbReference type="InterPro" id="IPR015421">
    <property type="entry name" value="PyrdxlP-dep_Trfase_major"/>
</dbReference>
<evidence type="ECO:0000313" key="5">
    <source>
        <dbReference type="Proteomes" id="UP001604335"/>
    </source>
</evidence>
<organism evidence="4 5">
    <name type="scientific">Limnothrix redekei LRLZ20PSL1</name>
    <dbReference type="NCBI Taxonomy" id="3112953"/>
    <lineage>
        <taxon>Bacteria</taxon>
        <taxon>Bacillati</taxon>
        <taxon>Cyanobacteriota</taxon>
        <taxon>Cyanophyceae</taxon>
        <taxon>Pseudanabaenales</taxon>
        <taxon>Pseudanabaenaceae</taxon>
        <taxon>Limnothrix</taxon>
    </lineage>
</organism>